<dbReference type="Gene3D" id="3.10.20.90">
    <property type="entry name" value="Phosphatidylinositol 3-kinase Catalytic Subunit, Chain A, domain 1"/>
    <property type="match status" value="1"/>
</dbReference>
<dbReference type="RefSeq" id="XP_001443718.1">
    <property type="nucleotide sequence ID" value="XM_001443681.1"/>
</dbReference>
<dbReference type="Pfam" id="PF04106">
    <property type="entry name" value="ATG5_UblB"/>
    <property type="match status" value="1"/>
</dbReference>
<organism evidence="2 3">
    <name type="scientific">Paramecium tetraurelia</name>
    <dbReference type="NCBI Taxonomy" id="5888"/>
    <lineage>
        <taxon>Eukaryota</taxon>
        <taxon>Sar</taxon>
        <taxon>Alveolata</taxon>
        <taxon>Ciliophora</taxon>
        <taxon>Intramacronucleata</taxon>
        <taxon>Oligohymenophorea</taxon>
        <taxon>Peniculida</taxon>
        <taxon>Parameciidae</taxon>
        <taxon>Paramecium</taxon>
    </lineage>
</organism>
<dbReference type="EMBL" id="CT868230">
    <property type="protein sequence ID" value="CAK76321.1"/>
    <property type="molecule type" value="Genomic_DNA"/>
</dbReference>
<evidence type="ECO:0000259" key="1">
    <source>
        <dbReference type="Pfam" id="PF04106"/>
    </source>
</evidence>
<proteinExistence type="predicted"/>
<dbReference type="AlphaFoldDB" id="A0CZV4"/>
<dbReference type="HOGENOM" id="CLU_1809915_0_0_1"/>
<gene>
    <name evidence="2" type="ORF">GSPATT00011894001</name>
</gene>
<sequence>MFQTYSDHNFNPQFYEYFHKIWCLSSLQKEYYLSNPIRIFIDGNMIQRSHVQKDVKEALLNVLYPILEEELNYNGLKVNVLGQIANMDFPIRLLVSTFFNPDGFFYIVIKRFLFLIIQIYKFQFRLILQILINCQKVQQNSKK</sequence>
<dbReference type="InterPro" id="IPR048318">
    <property type="entry name" value="ATG5_UblB"/>
</dbReference>
<reference evidence="2 3" key="1">
    <citation type="journal article" date="2006" name="Nature">
        <title>Global trends of whole-genome duplications revealed by the ciliate Paramecium tetraurelia.</title>
        <authorList>
            <consortium name="Genoscope"/>
            <person name="Aury J.-M."/>
            <person name="Jaillon O."/>
            <person name="Duret L."/>
            <person name="Noel B."/>
            <person name="Jubin C."/>
            <person name="Porcel B.M."/>
            <person name="Segurens B."/>
            <person name="Daubin V."/>
            <person name="Anthouard V."/>
            <person name="Aiach N."/>
            <person name="Arnaiz O."/>
            <person name="Billaut A."/>
            <person name="Beisson J."/>
            <person name="Blanc I."/>
            <person name="Bouhouche K."/>
            <person name="Camara F."/>
            <person name="Duharcourt S."/>
            <person name="Guigo R."/>
            <person name="Gogendeau D."/>
            <person name="Katinka M."/>
            <person name="Keller A.-M."/>
            <person name="Kissmehl R."/>
            <person name="Klotz C."/>
            <person name="Koll F."/>
            <person name="Le Moue A."/>
            <person name="Lepere C."/>
            <person name="Malinsky S."/>
            <person name="Nowacki M."/>
            <person name="Nowak J.K."/>
            <person name="Plattner H."/>
            <person name="Poulain J."/>
            <person name="Ruiz F."/>
            <person name="Serrano V."/>
            <person name="Zagulski M."/>
            <person name="Dessen P."/>
            <person name="Betermier M."/>
            <person name="Weissenbach J."/>
            <person name="Scarpelli C."/>
            <person name="Schachter V."/>
            <person name="Sperling L."/>
            <person name="Meyer E."/>
            <person name="Cohen J."/>
            <person name="Wincker P."/>
        </authorList>
    </citation>
    <scope>NUCLEOTIDE SEQUENCE [LARGE SCALE GENOMIC DNA]</scope>
    <source>
        <strain evidence="2 3">Stock d4-2</strain>
    </source>
</reference>
<dbReference type="GeneID" id="5029503"/>
<dbReference type="KEGG" id="ptm:GSPATT00011894001"/>
<protein>
    <recommendedName>
        <fullName evidence="1">Autophagy protein ATG5 UblB domain-containing protein</fullName>
    </recommendedName>
</protein>
<keyword evidence="3" id="KW-1185">Reference proteome</keyword>
<evidence type="ECO:0000313" key="2">
    <source>
        <dbReference type="EMBL" id="CAK76321.1"/>
    </source>
</evidence>
<evidence type="ECO:0000313" key="3">
    <source>
        <dbReference type="Proteomes" id="UP000000600"/>
    </source>
</evidence>
<name>A0CZV4_PARTE</name>
<dbReference type="InParanoid" id="A0CZV4"/>
<dbReference type="Proteomes" id="UP000000600">
    <property type="component" value="Unassembled WGS sequence"/>
</dbReference>
<feature type="domain" description="Autophagy protein ATG5 UblB" evidence="1">
    <location>
        <begin position="36"/>
        <end position="109"/>
    </location>
</feature>
<accession>A0CZV4</accession>